<dbReference type="InterPro" id="IPR012902">
    <property type="entry name" value="N_methyl_site"/>
</dbReference>
<dbReference type="AlphaFoldDB" id="A0A090BV76"/>
<feature type="compositionally biased region" description="Polar residues" evidence="1">
    <location>
        <begin position="267"/>
        <end position="280"/>
    </location>
</feature>
<dbReference type="OrthoDB" id="7067387at2"/>
<feature type="region of interest" description="Disordered" evidence="1">
    <location>
        <begin position="253"/>
        <end position="280"/>
    </location>
</feature>
<organism evidence="3 4">
    <name type="scientific">Thioploca ingrica</name>
    <dbReference type="NCBI Taxonomy" id="40754"/>
    <lineage>
        <taxon>Bacteria</taxon>
        <taxon>Pseudomonadati</taxon>
        <taxon>Pseudomonadota</taxon>
        <taxon>Gammaproteobacteria</taxon>
        <taxon>Thiotrichales</taxon>
        <taxon>Thiotrichaceae</taxon>
        <taxon>Thioploca</taxon>
    </lineage>
</organism>
<dbReference type="InterPro" id="IPR045584">
    <property type="entry name" value="Pilin-like"/>
</dbReference>
<evidence type="ECO:0000256" key="2">
    <source>
        <dbReference type="SAM" id="Phobius"/>
    </source>
</evidence>
<proteinExistence type="predicted"/>
<reference evidence="3" key="1">
    <citation type="journal article" date="2014" name="ISME J.">
        <title>Ecophysiology of Thioploca ingrica as revealed by the complete genome sequence supplemented with proteomic evidence.</title>
        <authorList>
            <person name="Kojima H."/>
            <person name="Ogura Y."/>
            <person name="Yamamoto N."/>
            <person name="Togashi T."/>
            <person name="Mori H."/>
            <person name="Watanabe T."/>
            <person name="Nemoto F."/>
            <person name="Kurokawa K."/>
            <person name="Hayashi T."/>
            <person name="Fukui M."/>
        </authorList>
    </citation>
    <scope>NUCLEOTIDE SEQUENCE [LARGE SCALE GENOMIC DNA]</scope>
</reference>
<dbReference type="EMBL" id="AP014633">
    <property type="protein sequence ID" value="BAP56371.1"/>
    <property type="molecule type" value="Genomic_DNA"/>
</dbReference>
<name>A0A090BV76_9GAMM</name>
<keyword evidence="2" id="KW-0812">Transmembrane</keyword>
<dbReference type="SUPFAM" id="SSF54523">
    <property type="entry name" value="Pili subunits"/>
    <property type="match status" value="1"/>
</dbReference>
<dbReference type="Proteomes" id="UP000031623">
    <property type="component" value="Chromosome"/>
</dbReference>
<evidence type="ECO:0000313" key="4">
    <source>
        <dbReference type="Proteomes" id="UP000031623"/>
    </source>
</evidence>
<accession>A0A090BV76</accession>
<evidence type="ECO:0000256" key="1">
    <source>
        <dbReference type="SAM" id="MobiDB-lite"/>
    </source>
</evidence>
<dbReference type="NCBIfam" id="TIGR02532">
    <property type="entry name" value="IV_pilin_GFxxxE"/>
    <property type="match status" value="1"/>
</dbReference>
<keyword evidence="4" id="KW-1185">Reference proteome</keyword>
<gene>
    <name evidence="3" type="ORF">THII_2074</name>
</gene>
<protein>
    <submittedName>
        <fullName evidence="3">Prepilin-type N-terminal cleavage/methylation domain-containing protein</fullName>
    </submittedName>
</protein>
<sequence>MKMQKGLTLIELAVVLTIIGLVMGSLLIPLTTQIDVTNIQRTDVTLEQIKEALVNYATLYSRLPCPASDGNTGREDPTLCHKECNGGTNGIGLCLQGTPSEEGFLPWANLGVGQYDAWGNLLKYRVDINYVAGITKELLELVASNYSNNIVIQDNWGTSDVVAVIVSDGKKGPQVTAALSELLVPAAVAAMTCGPSQVCYTQGDYIYNTTVLKSVSTTELFHQLVTAGKLPRNTAAILTPLLYGIKEKQQSQVGGQQTLPSGPGGSFITTPTNNNKWYSQ</sequence>
<dbReference type="PROSITE" id="PS00409">
    <property type="entry name" value="PROKAR_NTER_METHYL"/>
    <property type="match status" value="1"/>
</dbReference>
<dbReference type="STRING" id="40754.THII_2074"/>
<dbReference type="Pfam" id="PF07963">
    <property type="entry name" value="N_methyl"/>
    <property type="match status" value="1"/>
</dbReference>
<dbReference type="KEGG" id="tig:THII_2074"/>
<feature type="transmembrane region" description="Helical" evidence="2">
    <location>
        <begin position="12"/>
        <end position="31"/>
    </location>
</feature>
<dbReference type="HOGENOM" id="CLU_098182_0_0_6"/>
<keyword evidence="2" id="KW-1133">Transmembrane helix</keyword>
<keyword evidence="2" id="KW-0472">Membrane</keyword>
<evidence type="ECO:0000313" key="3">
    <source>
        <dbReference type="EMBL" id="BAP56371.1"/>
    </source>
</evidence>